<dbReference type="Gene3D" id="3.30.70.100">
    <property type="match status" value="1"/>
</dbReference>
<dbReference type="InterPro" id="IPR011008">
    <property type="entry name" value="Dimeric_a/b-barrel"/>
</dbReference>
<keyword evidence="2" id="KW-0503">Monooxygenase</keyword>
<evidence type="ECO:0000313" key="3">
    <source>
        <dbReference type="Proteomes" id="UP000618754"/>
    </source>
</evidence>
<reference evidence="2 3" key="1">
    <citation type="submission" date="2020-09" db="EMBL/GenBank/DDBJ databases">
        <title>Novel species of Mucilaginibacter isolated from a glacier on the Tibetan Plateau.</title>
        <authorList>
            <person name="Liu Q."/>
            <person name="Xin Y.-H."/>
        </authorList>
    </citation>
    <scope>NUCLEOTIDE SEQUENCE [LARGE SCALE GENOMIC DNA]</scope>
    <source>
        <strain evidence="2 3">CGMCC 1.13878</strain>
    </source>
</reference>
<dbReference type="InterPro" id="IPR007138">
    <property type="entry name" value="ABM_dom"/>
</dbReference>
<name>A0ABR7WZU3_9SPHI</name>
<dbReference type="Proteomes" id="UP000618754">
    <property type="component" value="Unassembled WGS sequence"/>
</dbReference>
<evidence type="ECO:0000313" key="2">
    <source>
        <dbReference type="EMBL" id="MBD1383872.1"/>
    </source>
</evidence>
<comment type="caution">
    <text evidence="2">The sequence shown here is derived from an EMBL/GenBank/DDBJ whole genome shotgun (WGS) entry which is preliminary data.</text>
</comment>
<accession>A0ABR7WZU3</accession>
<dbReference type="EMBL" id="JACWMW010000001">
    <property type="protein sequence ID" value="MBD1383872.1"/>
    <property type="molecule type" value="Genomic_DNA"/>
</dbReference>
<dbReference type="GO" id="GO:0004497">
    <property type="term" value="F:monooxygenase activity"/>
    <property type="evidence" value="ECO:0007669"/>
    <property type="project" value="UniProtKB-KW"/>
</dbReference>
<dbReference type="PANTHER" id="PTHR33336:SF15">
    <property type="entry name" value="ABM DOMAIN-CONTAINING PROTEIN"/>
    <property type="match status" value="1"/>
</dbReference>
<organism evidence="2 3">
    <name type="scientific">Mucilaginibacter rigui</name>
    <dbReference type="NCBI Taxonomy" id="534635"/>
    <lineage>
        <taxon>Bacteria</taxon>
        <taxon>Pseudomonadati</taxon>
        <taxon>Bacteroidota</taxon>
        <taxon>Sphingobacteriia</taxon>
        <taxon>Sphingobacteriales</taxon>
        <taxon>Sphingobacteriaceae</taxon>
        <taxon>Mucilaginibacter</taxon>
    </lineage>
</organism>
<dbReference type="SUPFAM" id="SSF54909">
    <property type="entry name" value="Dimeric alpha+beta barrel"/>
    <property type="match status" value="1"/>
</dbReference>
<dbReference type="PANTHER" id="PTHR33336">
    <property type="entry name" value="QUINOL MONOOXYGENASE YGIN-RELATED"/>
    <property type="match status" value="1"/>
</dbReference>
<feature type="domain" description="ABM" evidence="1">
    <location>
        <begin position="3"/>
        <end position="92"/>
    </location>
</feature>
<dbReference type="Pfam" id="PF03992">
    <property type="entry name" value="ABM"/>
    <property type="match status" value="1"/>
</dbReference>
<gene>
    <name evidence="2" type="ORF">IDJ75_01160</name>
</gene>
<keyword evidence="3" id="KW-1185">Reference proteome</keyword>
<protein>
    <submittedName>
        <fullName evidence="2">Antibiotic biosynthesis monooxygenase</fullName>
    </submittedName>
</protein>
<dbReference type="InterPro" id="IPR050744">
    <property type="entry name" value="AI-2_Isomerase_LsrG"/>
</dbReference>
<evidence type="ECO:0000259" key="1">
    <source>
        <dbReference type="PROSITE" id="PS51725"/>
    </source>
</evidence>
<keyword evidence="2" id="KW-0560">Oxidoreductase</keyword>
<dbReference type="RefSeq" id="WP_191173786.1">
    <property type="nucleotide sequence ID" value="NZ_JACWMW010000001.1"/>
</dbReference>
<sequence length="96" mass="11020">MSIGLLASMHCKKDAEGAFDTELKKLVETSKKETGCLACELYQYKDEPTKYVIEEEWIDEEALSRHMETAHYKYFVHISPALLVNPADVKILTRLI</sequence>
<proteinExistence type="predicted"/>
<dbReference type="PROSITE" id="PS51725">
    <property type="entry name" value="ABM"/>
    <property type="match status" value="1"/>
</dbReference>